<keyword evidence="5" id="KW-0653">Protein transport</keyword>
<evidence type="ECO:0000256" key="3">
    <source>
        <dbReference type="ARBA" id="ARBA00013784"/>
    </source>
</evidence>
<comment type="similarity">
    <text evidence="2">Belongs to the ATG29 family.</text>
</comment>
<keyword evidence="10" id="KW-1185">Reference proteome</keyword>
<dbReference type="GO" id="GO:0015031">
    <property type="term" value="P:protein transport"/>
    <property type="evidence" value="ECO:0007669"/>
    <property type="project" value="UniProtKB-KW"/>
</dbReference>
<dbReference type="InterPro" id="IPR039113">
    <property type="entry name" value="ATG29"/>
</dbReference>
<feature type="region of interest" description="Disordered" evidence="7">
    <location>
        <begin position="88"/>
        <end position="334"/>
    </location>
</feature>
<evidence type="ECO:0000256" key="2">
    <source>
        <dbReference type="ARBA" id="ARBA00010082"/>
    </source>
</evidence>
<dbReference type="EMBL" id="ML178816">
    <property type="protein sequence ID" value="TFL05899.1"/>
    <property type="molecule type" value="Genomic_DNA"/>
</dbReference>
<dbReference type="InterPro" id="IPR040666">
    <property type="entry name" value="Atg29_N"/>
</dbReference>
<dbReference type="PANTHER" id="PTHR40012">
    <property type="entry name" value="AUTOPHAGY-RELATED PROTEIN 29"/>
    <property type="match status" value="1"/>
</dbReference>
<name>A0A5C3R013_9AGAR</name>
<evidence type="ECO:0000256" key="4">
    <source>
        <dbReference type="ARBA" id="ARBA00022448"/>
    </source>
</evidence>
<feature type="compositionally biased region" description="Polar residues" evidence="7">
    <location>
        <begin position="93"/>
        <end position="124"/>
    </location>
</feature>
<sequence>MSITPTIRVVVKLPWNRPDIPQNDPPPVEWNEEKADTLWKVMARSRASDSAGTDWKALAAHLQVPLPYLLYRAQTRFEEDLRGLQDIRGALSPGTSSKPSDYFSTPTESSNTASKAASRTSHASTPLGVRARLASLGSNLPRPRATTSTSTLTTADGKASSQLPHDSPLSSSDESDSESDEEAADRQQEEQEALDKKLQELQNMMTNDALGLVSSNQPRSTGRSVIRDRSGPAYESDSSRNDERSASRSATGSQSLSEASSPQGSIPSIPSPPAEATRRSFHRQLSLSKSSSPPAVSSRSARGLSHLGQHGPSDSSNQGSEASSFSDLSDASLSASALESALMSNVKPGGSRL</sequence>
<dbReference type="GO" id="GO:0000407">
    <property type="term" value="C:phagophore assembly site"/>
    <property type="evidence" value="ECO:0007669"/>
    <property type="project" value="UniProtKB-SubCell"/>
</dbReference>
<dbReference type="InterPro" id="IPR039362">
    <property type="entry name" value="ATG29_sf"/>
</dbReference>
<feature type="compositionally biased region" description="Low complexity" evidence="7">
    <location>
        <begin position="320"/>
        <end position="334"/>
    </location>
</feature>
<dbReference type="Proteomes" id="UP000305067">
    <property type="component" value="Unassembled WGS sequence"/>
</dbReference>
<dbReference type="AlphaFoldDB" id="A0A5C3R013"/>
<feature type="compositionally biased region" description="Polar residues" evidence="7">
    <location>
        <begin position="213"/>
        <end position="223"/>
    </location>
</feature>
<evidence type="ECO:0000313" key="9">
    <source>
        <dbReference type="EMBL" id="TFL05899.1"/>
    </source>
</evidence>
<evidence type="ECO:0000259" key="8">
    <source>
        <dbReference type="Pfam" id="PF18388"/>
    </source>
</evidence>
<evidence type="ECO:0000256" key="1">
    <source>
        <dbReference type="ARBA" id="ARBA00004329"/>
    </source>
</evidence>
<gene>
    <name evidence="9" type="ORF">BDV98DRAFT_589472</name>
</gene>
<evidence type="ECO:0000256" key="7">
    <source>
        <dbReference type="SAM" id="MobiDB-lite"/>
    </source>
</evidence>
<accession>A0A5C3R013</accession>
<reference evidence="9 10" key="1">
    <citation type="journal article" date="2019" name="Nat. Ecol. Evol.">
        <title>Megaphylogeny resolves global patterns of mushroom evolution.</title>
        <authorList>
            <person name="Varga T."/>
            <person name="Krizsan K."/>
            <person name="Foldi C."/>
            <person name="Dima B."/>
            <person name="Sanchez-Garcia M."/>
            <person name="Sanchez-Ramirez S."/>
            <person name="Szollosi G.J."/>
            <person name="Szarkandi J.G."/>
            <person name="Papp V."/>
            <person name="Albert L."/>
            <person name="Andreopoulos W."/>
            <person name="Angelini C."/>
            <person name="Antonin V."/>
            <person name="Barry K.W."/>
            <person name="Bougher N.L."/>
            <person name="Buchanan P."/>
            <person name="Buyck B."/>
            <person name="Bense V."/>
            <person name="Catcheside P."/>
            <person name="Chovatia M."/>
            <person name="Cooper J."/>
            <person name="Damon W."/>
            <person name="Desjardin D."/>
            <person name="Finy P."/>
            <person name="Geml J."/>
            <person name="Haridas S."/>
            <person name="Hughes K."/>
            <person name="Justo A."/>
            <person name="Karasinski D."/>
            <person name="Kautmanova I."/>
            <person name="Kiss B."/>
            <person name="Kocsube S."/>
            <person name="Kotiranta H."/>
            <person name="LaButti K.M."/>
            <person name="Lechner B.E."/>
            <person name="Liimatainen K."/>
            <person name="Lipzen A."/>
            <person name="Lukacs Z."/>
            <person name="Mihaltcheva S."/>
            <person name="Morgado L.N."/>
            <person name="Niskanen T."/>
            <person name="Noordeloos M.E."/>
            <person name="Ohm R.A."/>
            <person name="Ortiz-Santana B."/>
            <person name="Ovrebo C."/>
            <person name="Racz N."/>
            <person name="Riley R."/>
            <person name="Savchenko A."/>
            <person name="Shiryaev A."/>
            <person name="Soop K."/>
            <person name="Spirin V."/>
            <person name="Szebenyi C."/>
            <person name="Tomsovsky M."/>
            <person name="Tulloss R.E."/>
            <person name="Uehling J."/>
            <person name="Grigoriev I.V."/>
            <person name="Vagvolgyi C."/>
            <person name="Papp T."/>
            <person name="Martin F.M."/>
            <person name="Miettinen O."/>
            <person name="Hibbett D.S."/>
            <person name="Nagy L.G."/>
        </authorList>
    </citation>
    <scope>NUCLEOTIDE SEQUENCE [LARGE SCALE GENOMIC DNA]</scope>
    <source>
        <strain evidence="9 10">CBS 309.79</strain>
    </source>
</reference>
<dbReference type="PANTHER" id="PTHR40012:SF1">
    <property type="entry name" value="AUTOPHAGY-RELATED PROTEIN 29"/>
    <property type="match status" value="1"/>
</dbReference>
<evidence type="ECO:0000256" key="6">
    <source>
        <dbReference type="ARBA" id="ARBA00023006"/>
    </source>
</evidence>
<feature type="compositionally biased region" description="Low complexity" evidence="7">
    <location>
        <begin position="140"/>
        <end position="172"/>
    </location>
</feature>
<dbReference type="Gene3D" id="1.10.10.2570">
    <property type="match status" value="1"/>
</dbReference>
<keyword evidence="4" id="KW-0813">Transport</keyword>
<feature type="compositionally biased region" description="Acidic residues" evidence="7">
    <location>
        <begin position="173"/>
        <end position="183"/>
    </location>
</feature>
<feature type="compositionally biased region" description="Basic and acidic residues" evidence="7">
    <location>
        <begin position="184"/>
        <end position="199"/>
    </location>
</feature>
<dbReference type="Pfam" id="PF18388">
    <property type="entry name" value="ATG29_N"/>
    <property type="match status" value="1"/>
</dbReference>
<feature type="domain" description="Atg29 N-terminal" evidence="8">
    <location>
        <begin position="8"/>
        <end position="64"/>
    </location>
</feature>
<feature type="compositionally biased region" description="Polar residues" evidence="7">
    <location>
        <begin position="247"/>
        <end position="259"/>
    </location>
</feature>
<dbReference type="STRING" id="1884261.A0A5C3R013"/>
<proteinExistence type="inferred from homology"/>
<comment type="subcellular location">
    <subcellularLocation>
        <location evidence="1">Preautophagosomal structure</location>
    </subcellularLocation>
</comment>
<dbReference type="OrthoDB" id="21072at2759"/>
<evidence type="ECO:0000313" key="10">
    <source>
        <dbReference type="Proteomes" id="UP000305067"/>
    </source>
</evidence>
<organism evidence="9 10">
    <name type="scientific">Pterulicium gracile</name>
    <dbReference type="NCBI Taxonomy" id="1884261"/>
    <lineage>
        <taxon>Eukaryota</taxon>
        <taxon>Fungi</taxon>
        <taxon>Dikarya</taxon>
        <taxon>Basidiomycota</taxon>
        <taxon>Agaricomycotina</taxon>
        <taxon>Agaricomycetes</taxon>
        <taxon>Agaricomycetidae</taxon>
        <taxon>Agaricales</taxon>
        <taxon>Pleurotineae</taxon>
        <taxon>Pterulaceae</taxon>
        <taxon>Pterulicium</taxon>
    </lineage>
</organism>
<feature type="compositionally biased region" description="Basic and acidic residues" evidence="7">
    <location>
        <begin position="237"/>
        <end position="246"/>
    </location>
</feature>
<evidence type="ECO:0000256" key="5">
    <source>
        <dbReference type="ARBA" id="ARBA00022927"/>
    </source>
</evidence>
<dbReference type="GO" id="GO:0000045">
    <property type="term" value="P:autophagosome assembly"/>
    <property type="evidence" value="ECO:0007669"/>
    <property type="project" value="InterPro"/>
</dbReference>
<keyword evidence="6" id="KW-0072">Autophagy</keyword>
<feature type="compositionally biased region" description="Low complexity" evidence="7">
    <location>
        <begin position="285"/>
        <end position="302"/>
    </location>
</feature>
<protein>
    <recommendedName>
        <fullName evidence="3">Autophagy-related protein 29</fullName>
    </recommendedName>
</protein>